<dbReference type="GO" id="GO:0004365">
    <property type="term" value="F:glyceraldehyde-3-phosphate dehydrogenase (NAD+) (phosphorylating) activity"/>
    <property type="evidence" value="ECO:0007669"/>
    <property type="project" value="UniProtKB-EC"/>
</dbReference>
<reference evidence="1 2" key="1">
    <citation type="journal article" date="2009" name="Environ. Microbiol.">
        <title>Genome sequence of Desulfobacterium autotrophicum HRM2, a marine sulfate reducer oxidizing organic carbon completely to carbon dioxide.</title>
        <authorList>
            <person name="Strittmatter A.W."/>
            <person name="Liesegang H."/>
            <person name="Rabus R."/>
            <person name="Decker I."/>
            <person name="Amann J."/>
            <person name="Andres S."/>
            <person name="Henne A."/>
            <person name="Fricke W.F."/>
            <person name="Martinez-Arias R."/>
            <person name="Bartels D."/>
            <person name="Goesmann A."/>
            <person name="Krause L."/>
            <person name="Puehler A."/>
            <person name="Klenk H.P."/>
            <person name="Richter M."/>
            <person name="Schuler M."/>
            <person name="Gloeckner F.O."/>
            <person name="Meyerdierks A."/>
            <person name="Gottschalk G."/>
            <person name="Amann R."/>
        </authorList>
    </citation>
    <scope>NUCLEOTIDE SEQUENCE [LARGE SCALE GENOMIC DNA]</scope>
    <source>
        <strain evidence="2">ATCC 43914 / DSM 3382 / HRM2</strain>
    </source>
</reference>
<dbReference type="eggNOG" id="COG0057">
    <property type="taxonomic scope" value="Bacteria"/>
</dbReference>
<evidence type="ECO:0000313" key="1">
    <source>
        <dbReference type="EMBL" id="ACN14657.1"/>
    </source>
</evidence>
<gene>
    <name evidence="1" type="primary">gap3</name>
    <name evidence="1" type="ordered locus">HRM2_15480</name>
</gene>
<proteinExistence type="predicted"/>
<keyword evidence="2" id="KW-1185">Reference proteome</keyword>
<evidence type="ECO:0000313" key="2">
    <source>
        <dbReference type="Proteomes" id="UP000000442"/>
    </source>
</evidence>
<organism evidence="1 2">
    <name type="scientific">Desulforapulum autotrophicum (strain ATCC 43914 / DSM 3382 / VKM B-1955 / HRM2)</name>
    <name type="common">Desulfobacterium autotrophicum</name>
    <dbReference type="NCBI Taxonomy" id="177437"/>
    <lineage>
        <taxon>Bacteria</taxon>
        <taxon>Pseudomonadati</taxon>
        <taxon>Thermodesulfobacteriota</taxon>
        <taxon>Desulfobacteria</taxon>
        <taxon>Desulfobacterales</taxon>
        <taxon>Desulfobacteraceae</taxon>
        <taxon>Desulforapulum</taxon>
    </lineage>
</organism>
<accession>C0QA72</accession>
<dbReference type="KEGG" id="dat:HRM2_15480"/>
<dbReference type="Proteomes" id="UP000000442">
    <property type="component" value="Chromosome"/>
</dbReference>
<keyword evidence="1" id="KW-0560">Oxidoreductase</keyword>
<dbReference type="EC" id="1.2.1.12" evidence="1"/>
<sequence>MDYNDLGIVSADIIGNPHSGIVDVPSTKVVMNRVVNKVLVGYDNGIGYGEQMLDFAAYV</sequence>
<dbReference type="STRING" id="177437.HRM2_15480"/>
<dbReference type="Gene3D" id="3.30.360.10">
    <property type="entry name" value="Dihydrodipicolinate Reductase, domain 2"/>
    <property type="match status" value="1"/>
</dbReference>
<protein>
    <submittedName>
        <fullName evidence="1">Gap3</fullName>
        <ecNumber evidence="1">1.2.1.12</ecNumber>
    </submittedName>
</protein>
<dbReference type="AlphaFoldDB" id="C0QA72"/>
<name>C0QA72_DESAH</name>
<dbReference type="HOGENOM" id="CLU_2952828_0_0_7"/>
<dbReference type="EMBL" id="CP001087">
    <property type="protein sequence ID" value="ACN14657.1"/>
    <property type="molecule type" value="Genomic_DNA"/>
</dbReference>